<keyword evidence="2" id="KW-1185">Reference proteome</keyword>
<dbReference type="PATRIC" id="fig|28092.6.peg.5851"/>
<accession>A0A0F5JTK9</accession>
<evidence type="ECO:0000313" key="2">
    <source>
        <dbReference type="Proteomes" id="UP000033618"/>
    </source>
</evidence>
<proteinExistence type="predicted"/>
<dbReference type="OrthoDB" id="7064339at2"/>
<dbReference type="EMBL" id="LAQU01000065">
    <property type="protein sequence ID" value="KKB61156.1"/>
    <property type="molecule type" value="Genomic_DNA"/>
</dbReference>
<organism evidence="1 2">
    <name type="scientific">Robbsia andropogonis</name>
    <dbReference type="NCBI Taxonomy" id="28092"/>
    <lineage>
        <taxon>Bacteria</taxon>
        <taxon>Pseudomonadati</taxon>
        <taxon>Pseudomonadota</taxon>
        <taxon>Betaproteobacteria</taxon>
        <taxon>Burkholderiales</taxon>
        <taxon>Burkholderiaceae</taxon>
        <taxon>Robbsia</taxon>
    </lineage>
</organism>
<protein>
    <submittedName>
        <fullName evidence="1">Uncharacterized protein</fullName>
    </submittedName>
</protein>
<dbReference type="Proteomes" id="UP000033618">
    <property type="component" value="Unassembled WGS sequence"/>
</dbReference>
<name>A0A0F5JTK9_9BURK</name>
<gene>
    <name evidence="1" type="ORF">WM40_24800</name>
</gene>
<dbReference type="AlphaFoldDB" id="A0A0F5JTK9"/>
<dbReference type="STRING" id="28092.WM40_24800"/>
<reference evidence="1 2" key="1">
    <citation type="submission" date="2015-03" db="EMBL/GenBank/DDBJ databases">
        <title>Draft Genome Sequence of Burkholderia andropogonis type strain ICMP2807, isolated from Sorghum bicolor.</title>
        <authorList>
            <person name="Lopes-Santos L."/>
            <person name="Castro D.B."/>
            <person name="Ottoboni L.M."/>
            <person name="Park D."/>
            <person name="Weirc B.S."/>
            <person name="Destefano S.A."/>
        </authorList>
    </citation>
    <scope>NUCLEOTIDE SEQUENCE [LARGE SCALE GENOMIC DNA]</scope>
    <source>
        <strain evidence="1 2">ICMP2807</strain>
    </source>
</reference>
<evidence type="ECO:0000313" key="1">
    <source>
        <dbReference type="EMBL" id="KKB61156.1"/>
    </source>
</evidence>
<comment type="caution">
    <text evidence="1">The sequence shown here is derived from an EMBL/GenBank/DDBJ whole genome shotgun (WGS) entry which is preliminary data.</text>
</comment>
<dbReference type="RefSeq" id="WP_046154303.1">
    <property type="nucleotide sequence ID" value="NZ_CADFGU010000033.1"/>
</dbReference>
<sequence length="95" mass="10384">MGFFQIKSPLDMLEKARRERNRMVAEVHIDHVYNFFVTVAHVADYVKHSGAVEQKGSGANRWSESVTLCCSKIGGSMMSKAKGGDGHCQVGGPIT</sequence>